<sequence>MLGSNATQLNRSPSMKKLLFILLFLFSWTAQSQSFYRYKFEEPFSVSASIGATQYFGELYSFWKYSEGVQPDWNANIAAHYTFGTNLRARAEFSYYKMSGQDPPSDPRAYRTPRNLDFRAKNWEATAIVEYYLFPVKVPNIHRSLLNPYIFAGLGMSTNNPETQLDGNWVDLRPLQLENNPYNRNIIVFPMGLGFKYKLNVYTDLTFEGNYRFTLSDYMDDISSYNISEFYLDLVDDYVTGKNPDRLRLAVRNPSFIDDNGLPDVDKILQNGGRIRRGSGLTHRYDGYMTVNIGLEIYLSPDIWDNLIFRNRVYEKAFRFW</sequence>
<proteinExistence type="predicted"/>
<dbReference type="InterPro" id="IPR011250">
    <property type="entry name" value="OMP/PagP_B-barrel"/>
</dbReference>
<dbReference type="AlphaFoldDB" id="A0A1I1B1J6"/>
<organism evidence="2 3">
    <name type="scientific">Algoriphagus aquimarinus</name>
    <dbReference type="NCBI Taxonomy" id="237018"/>
    <lineage>
        <taxon>Bacteria</taxon>
        <taxon>Pseudomonadati</taxon>
        <taxon>Bacteroidota</taxon>
        <taxon>Cytophagia</taxon>
        <taxon>Cytophagales</taxon>
        <taxon>Cyclobacteriaceae</taxon>
        <taxon>Algoriphagus</taxon>
    </lineage>
</organism>
<keyword evidence="3" id="KW-1185">Reference proteome</keyword>
<evidence type="ECO:0000313" key="2">
    <source>
        <dbReference type="EMBL" id="SFB43672.1"/>
    </source>
</evidence>
<gene>
    <name evidence="2" type="ORF">SAMN04489723_11067</name>
</gene>
<protein>
    <submittedName>
        <fullName evidence="2">Outer membrane protein beta-barrel domain-containing protein</fullName>
    </submittedName>
</protein>
<reference evidence="2 3" key="1">
    <citation type="submission" date="2016-10" db="EMBL/GenBank/DDBJ databases">
        <authorList>
            <person name="de Groot N.N."/>
        </authorList>
    </citation>
    <scope>NUCLEOTIDE SEQUENCE [LARGE SCALE GENOMIC DNA]</scope>
    <source>
        <strain evidence="2 3">DSM 23399</strain>
    </source>
</reference>
<dbReference type="Pfam" id="PF19573">
    <property type="entry name" value="DUF6089"/>
    <property type="match status" value="1"/>
</dbReference>
<dbReference type="STRING" id="237018.SAMN04489723_11067"/>
<accession>A0A1I1B1J6</accession>
<dbReference type="SUPFAM" id="SSF56925">
    <property type="entry name" value="OMPA-like"/>
    <property type="match status" value="1"/>
</dbReference>
<dbReference type="Gene3D" id="2.40.160.20">
    <property type="match status" value="1"/>
</dbReference>
<name>A0A1I1B1J6_9BACT</name>
<evidence type="ECO:0000313" key="3">
    <source>
        <dbReference type="Proteomes" id="UP000198790"/>
    </source>
</evidence>
<evidence type="ECO:0000259" key="1">
    <source>
        <dbReference type="Pfam" id="PF19573"/>
    </source>
</evidence>
<dbReference type="EMBL" id="FOKK01000010">
    <property type="protein sequence ID" value="SFB43672.1"/>
    <property type="molecule type" value="Genomic_DNA"/>
</dbReference>
<dbReference type="InterPro" id="IPR045743">
    <property type="entry name" value="DUF6089"/>
</dbReference>
<feature type="domain" description="DUF6089" evidence="1">
    <location>
        <begin position="50"/>
        <end position="222"/>
    </location>
</feature>
<dbReference type="Proteomes" id="UP000198790">
    <property type="component" value="Unassembled WGS sequence"/>
</dbReference>